<keyword evidence="2" id="KW-1185">Reference proteome</keyword>
<evidence type="ECO:0000313" key="1">
    <source>
        <dbReference type="EMBL" id="MBL6082598.1"/>
    </source>
</evidence>
<organism evidence="1 2">
    <name type="scientific">Belnapia arida</name>
    <dbReference type="NCBI Taxonomy" id="2804533"/>
    <lineage>
        <taxon>Bacteria</taxon>
        <taxon>Pseudomonadati</taxon>
        <taxon>Pseudomonadota</taxon>
        <taxon>Alphaproteobacteria</taxon>
        <taxon>Acetobacterales</taxon>
        <taxon>Roseomonadaceae</taxon>
        <taxon>Belnapia</taxon>
    </lineage>
</organism>
<dbReference type="Proteomes" id="UP000660885">
    <property type="component" value="Unassembled WGS sequence"/>
</dbReference>
<protein>
    <recommendedName>
        <fullName evidence="3">Lipoprotein</fullName>
    </recommendedName>
</protein>
<proteinExistence type="predicted"/>
<name>A0ABS1UD57_9PROT</name>
<evidence type="ECO:0008006" key="3">
    <source>
        <dbReference type="Google" id="ProtNLM"/>
    </source>
</evidence>
<comment type="caution">
    <text evidence="1">The sequence shown here is derived from an EMBL/GenBank/DDBJ whole genome shotgun (WGS) entry which is preliminary data.</text>
</comment>
<evidence type="ECO:0000313" key="2">
    <source>
        <dbReference type="Proteomes" id="UP000660885"/>
    </source>
</evidence>
<gene>
    <name evidence="1" type="ORF">JMJ56_32040</name>
</gene>
<dbReference type="RefSeq" id="WP_202835929.1">
    <property type="nucleotide sequence ID" value="NZ_JAETWB010000086.1"/>
</dbReference>
<dbReference type="EMBL" id="JAETWB010000086">
    <property type="protein sequence ID" value="MBL6082598.1"/>
    <property type="molecule type" value="Genomic_DNA"/>
</dbReference>
<reference evidence="1 2" key="1">
    <citation type="submission" date="2021-01" db="EMBL/GenBank/DDBJ databases">
        <title>Belnapia mucosa sp. nov. and Belnapia arida sp. nov., isolated from the Tabernas Desert (Almeria, Spain).</title>
        <authorList>
            <person name="Molina-Menor E."/>
            <person name="Vidal-Verdu A."/>
            <person name="Calonge A."/>
            <person name="Satari L."/>
            <person name="Pereto J."/>
            <person name="Porcar M."/>
        </authorList>
    </citation>
    <scope>NUCLEOTIDE SEQUENCE [LARGE SCALE GENOMIC DNA]</scope>
    <source>
        <strain evidence="1 2">T18</strain>
    </source>
</reference>
<accession>A0ABS1UD57</accession>
<sequence length="71" mass="7553">MRLSLLGCVLLAGCVGSEVFVLRNPATGEIKECRAEGARNSFFPIAQAMIDNSTAASCARGYQAAGWQKMN</sequence>